<keyword evidence="1" id="KW-0472">Membrane</keyword>
<dbReference type="AlphaFoldDB" id="A0AAD9J7S8"/>
<feature type="transmembrane region" description="Helical" evidence="1">
    <location>
        <begin position="6"/>
        <end position="23"/>
    </location>
</feature>
<evidence type="ECO:0000313" key="3">
    <source>
        <dbReference type="Proteomes" id="UP001208570"/>
    </source>
</evidence>
<evidence type="ECO:0000256" key="1">
    <source>
        <dbReference type="SAM" id="Phobius"/>
    </source>
</evidence>
<evidence type="ECO:0000313" key="2">
    <source>
        <dbReference type="EMBL" id="KAK2148038.1"/>
    </source>
</evidence>
<reference evidence="2" key="1">
    <citation type="journal article" date="2023" name="Mol. Biol. Evol.">
        <title>Third-Generation Sequencing Reveals the Adaptive Role of the Epigenome in Three Deep-Sea Polychaetes.</title>
        <authorList>
            <person name="Perez M."/>
            <person name="Aroh O."/>
            <person name="Sun Y."/>
            <person name="Lan Y."/>
            <person name="Juniper S.K."/>
            <person name="Young C.R."/>
            <person name="Angers B."/>
            <person name="Qian P.Y."/>
        </authorList>
    </citation>
    <scope>NUCLEOTIDE SEQUENCE</scope>
    <source>
        <strain evidence="2">P08H-3</strain>
    </source>
</reference>
<keyword evidence="3" id="KW-1185">Reference proteome</keyword>
<dbReference type="EMBL" id="JAODUP010000519">
    <property type="protein sequence ID" value="KAK2148038.1"/>
    <property type="molecule type" value="Genomic_DNA"/>
</dbReference>
<name>A0AAD9J7S8_9ANNE</name>
<gene>
    <name evidence="2" type="ORF">LSH36_519g01010</name>
</gene>
<protein>
    <submittedName>
        <fullName evidence="2">Uncharacterized protein</fullName>
    </submittedName>
</protein>
<organism evidence="2 3">
    <name type="scientific">Paralvinella palmiformis</name>
    <dbReference type="NCBI Taxonomy" id="53620"/>
    <lineage>
        <taxon>Eukaryota</taxon>
        <taxon>Metazoa</taxon>
        <taxon>Spiralia</taxon>
        <taxon>Lophotrochozoa</taxon>
        <taxon>Annelida</taxon>
        <taxon>Polychaeta</taxon>
        <taxon>Sedentaria</taxon>
        <taxon>Canalipalpata</taxon>
        <taxon>Terebellida</taxon>
        <taxon>Terebelliformia</taxon>
        <taxon>Alvinellidae</taxon>
        <taxon>Paralvinella</taxon>
    </lineage>
</organism>
<sequence length="84" mass="9917">MDRGYPTGIVWIIVASWISFVFVRGQSDYTFPANEYEYSLRRDELMRQEQELEGNNITLTEIATRIHRQTGGQTHYTDGWTDRQ</sequence>
<comment type="caution">
    <text evidence="2">The sequence shown here is derived from an EMBL/GenBank/DDBJ whole genome shotgun (WGS) entry which is preliminary data.</text>
</comment>
<proteinExistence type="predicted"/>
<keyword evidence="1" id="KW-0812">Transmembrane</keyword>
<keyword evidence="1" id="KW-1133">Transmembrane helix</keyword>
<dbReference type="Proteomes" id="UP001208570">
    <property type="component" value="Unassembled WGS sequence"/>
</dbReference>
<accession>A0AAD9J7S8</accession>